<name>A0ACC2DMN6_DIPCM</name>
<comment type="caution">
    <text evidence="1">The sequence shown here is derived from an EMBL/GenBank/DDBJ whole genome shotgun (WGS) entry which is preliminary data.</text>
</comment>
<proteinExistence type="predicted"/>
<evidence type="ECO:0000313" key="1">
    <source>
        <dbReference type="EMBL" id="KAJ7555551.1"/>
    </source>
</evidence>
<reference evidence="2" key="1">
    <citation type="journal article" date="2024" name="Proc. Natl. Acad. Sci. U.S.A.">
        <title>Extraordinary preservation of gene collinearity over three hundred million years revealed in homosporous lycophytes.</title>
        <authorList>
            <person name="Li C."/>
            <person name="Wickell D."/>
            <person name="Kuo L.Y."/>
            <person name="Chen X."/>
            <person name="Nie B."/>
            <person name="Liao X."/>
            <person name="Peng D."/>
            <person name="Ji J."/>
            <person name="Jenkins J."/>
            <person name="Williams M."/>
            <person name="Shu S."/>
            <person name="Plott C."/>
            <person name="Barry K."/>
            <person name="Rajasekar S."/>
            <person name="Grimwood J."/>
            <person name="Han X."/>
            <person name="Sun S."/>
            <person name="Hou Z."/>
            <person name="He W."/>
            <person name="Dai G."/>
            <person name="Sun C."/>
            <person name="Schmutz J."/>
            <person name="Leebens-Mack J.H."/>
            <person name="Li F.W."/>
            <person name="Wang L."/>
        </authorList>
    </citation>
    <scope>NUCLEOTIDE SEQUENCE [LARGE SCALE GENOMIC DNA]</scope>
    <source>
        <strain evidence="2">cv. PW_Plant_1</strain>
    </source>
</reference>
<accession>A0ACC2DMN6</accession>
<dbReference type="Proteomes" id="UP001162992">
    <property type="component" value="Chromosome 5"/>
</dbReference>
<evidence type="ECO:0000313" key="2">
    <source>
        <dbReference type="Proteomes" id="UP001162992"/>
    </source>
</evidence>
<dbReference type="EMBL" id="CM055096">
    <property type="protein sequence ID" value="KAJ7555551.1"/>
    <property type="molecule type" value="Genomic_DNA"/>
</dbReference>
<sequence>MEHSSWSKLRMKIAVVGFLAAMVACGCAFESADEILEIVPEVDNDSQAAPAWRIDLTARDHSACQGMLESRGDILLDRVHCALKKGATRLHSISLRKSRRGVVNSISQVTSCNDFETDVAPGGGDYVGKIALGTPAKTFSVIVDTGSDLVWIQCNPCSKCFKQPEPLFNPDFSYSYSSLSCSNSLCKALPSKTCSPNCQYSYFYGDGSGTRGNFATETITLAKTDGKHLAVRNFAFGCGHRNSGTFSDASGLMGLGRGPVSFPSQLGSLFGHKFSYCLVTWTDATSKTSPMFFGDAAVPKKTGVRYTPLLKNPNQDYDTFYYVQLDGISVAGSTLSIPHGTFDIQSDGSGGVIFDSGTTLTYLATAGYQKVLQALKSHISLPVTDSSAYGLDLCYAVSHAQGKLQGSFPRLTFHFRGADYELPLENYFIPVTTAGDVWCLALAGSSDFSIFGNIQQQNFHIFYDLGNSQIGFVPTTCASA</sequence>
<keyword evidence="2" id="KW-1185">Reference proteome</keyword>
<gene>
    <name evidence="1" type="ORF">O6H91_05G044000</name>
</gene>
<protein>
    <submittedName>
        <fullName evidence="1">Uncharacterized protein</fullName>
    </submittedName>
</protein>
<organism evidence="1 2">
    <name type="scientific">Diphasiastrum complanatum</name>
    <name type="common">Issler's clubmoss</name>
    <name type="synonym">Lycopodium complanatum</name>
    <dbReference type="NCBI Taxonomy" id="34168"/>
    <lineage>
        <taxon>Eukaryota</taxon>
        <taxon>Viridiplantae</taxon>
        <taxon>Streptophyta</taxon>
        <taxon>Embryophyta</taxon>
        <taxon>Tracheophyta</taxon>
        <taxon>Lycopodiopsida</taxon>
        <taxon>Lycopodiales</taxon>
        <taxon>Lycopodiaceae</taxon>
        <taxon>Lycopodioideae</taxon>
        <taxon>Diphasiastrum</taxon>
    </lineage>
</organism>